<dbReference type="AlphaFoldDB" id="A0A6C0HR48"/>
<dbReference type="Pfam" id="PF00773">
    <property type="entry name" value="RNB"/>
    <property type="match status" value="1"/>
</dbReference>
<evidence type="ECO:0000313" key="2">
    <source>
        <dbReference type="EMBL" id="QHT82616.1"/>
    </source>
</evidence>
<feature type="domain" description="RNB" evidence="1">
    <location>
        <begin position="177"/>
        <end position="439"/>
    </location>
</feature>
<dbReference type="SMART" id="SM00955">
    <property type="entry name" value="RNB"/>
    <property type="match status" value="1"/>
</dbReference>
<evidence type="ECO:0000259" key="1">
    <source>
        <dbReference type="SMART" id="SM00955"/>
    </source>
</evidence>
<dbReference type="InterPro" id="IPR012340">
    <property type="entry name" value="NA-bd_OB-fold"/>
</dbReference>
<name>A0A6C0HR48_9ZZZZ</name>
<dbReference type="InterPro" id="IPR001900">
    <property type="entry name" value="RNase_II/R"/>
</dbReference>
<organism evidence="2">
    <name type="scientific">viral metagenome</name>
    <dbReference type="NCBI Taxonomy" id="1070528"/>
    <lineage>
        <taxon>unclassified sequences</taxon>
        <taxon>metagenomes</taxon>
        <taxon>organismal metagenomes</taxon>
    </lineage>
</organism>
<reference evidence="2" key="1">
    <citation type="journal article" date="2020" name="Nature">
        <title>Giant virus diversity and host interactions through global metagenomics.</title>
        <authorList>
            <person name="Schulz F."/>
            <person name="Roux S."/>
            <person name="Paez-Espino D."/>
            <person name="Jungbluth S."/>
            <person name="Walsh D.A."/>
            <person name="Denef V.J."/>
            <person name="McMahon K.D."/>
            <person name="Konstantinidis K.T."/>
            <person name="Eloe-Fadrosh E.A."/>
            <person name="Kyrpides N.C."/>
            <person name="Woyke T."/>
        </authorList>
    </citation>
    <scope>NUCLEOTIDE SEQUENCE</scope>
    <source>
        <strain evidence="2">GVMAG-M-3300023184-165</strain>
    </source>
</reference>
<accession>A0A6C0HR48</accession>
<dbReference type="InterPro" id="IPR050180">
    <property type="entry name" value="RNR_Ribonuclease"/>
</dbReference>
<dbReference type="GO" id="GO:0006402">
    <property type="term" value="P:mRNA catabolic process"/>
    <property type="evidence" value="ECO:0007669"/>
    <property type="project" value="TreeGrafter"/>
</dbReference>
<dbReference type="GO" id="GO:0003723">
    <property type="term" value="F:RNA binding"/>
    <property type="evidence" value="ECO:0007669"/>
    <property type="project" value="InterPro"/>
</dbReference>
<dbReference type="GO" id="GO:0000175">
    <property type="term" value="F:3'-5'-RNA exonuclease activity"/>
    <property type="evidence" value="ECO:0007669"/>
    <property type="project" value="TreeGrafter"/>
</dbReference>
<proteinExistence type="predicted"/>
<dbReference type="PANTHER" id="PTHR23355:SF9">
    <property type="entry name" value="DIS3-LIKE EXONUCLEASE 2"/>
    <property type="match status" value="1"/>
</dbReference>
<dbReference type="PANTHER" id="PTHR23355">
    <property type="entry name" value="RIBONUCLEASE"/>
    <property type="match status" value="1"/>
</dbReference>
<dbReference type="SUPFAM" id="SSF50249">
    <property type="entry name" value="Nucleic acid-binding proteins"/>
    <property type="match status" value="1"/>
</dbReference>
<dbReference type="EMBL" id="MN740002">
    <property type="protein sequence ID" value="QHT82616.1"/>
    <property type="molecule type" value="Genomic_DNA"/>
</dbReference>
<sequence length="556" mass="65094">MTDLKDIEIKELHPAEHKLFTNDVFSYDGAKGELKILHSSIRVGKNIPGVLVLKGNKTYGRAENGKLLYKCIPDDRRLPTFLIPYEMKNVGFSKVFVDHYCTFNFVEWNDKHPRAVLSQMIGSVEILDNFYEYQLYCKSLNASIQNFTKDTSKALKNHAHDAFIDNISKKYPEIVDRTDNSMWHIFTIDPPNSLDYDDAFSIRNLDNGIQQLSIYISNVTIWMDVLNLWDSFSRRISTIYLPDRKRPMLPTILSDCLCSLQSNHTRLAFVMDLFIDGDIITDIKYSNCKIKVNRNYCYEEPSLLENPHYQAVFELTKMISKKYKYINNVRNSHEIVCYLMILMNYNTAKELLVNKNGIFRSTIMKRDFSPPENIPEDVSKFIKIWNSSAGQYIDAGCLEDGQTISHDLLEMDAYVHITSPIRRLVDLLNIIQFQQNTGIINLSDSANNFYKKWLDELDYINTTMRSIRRIQNDCNLLHMCSSSPEIMEKTYKGYVFDKIIRNDGLFQYIVYLPELKMASRVTFRDNIENYSICNYKLYLFHDEEKFKKKIRLQLTL</sequence>
<protein>
    <recommendedName>
        <fullName evidence="1">RNB domain-containing protein</fullName>
    </recommendedName>
</protein>